<dbReference type="InterPro" id="IPR036457">
    <property type="entry name" value="PPM-type-like_dom_sf"/>
</dbReference>
<reference evidence="4" key="1">
    <citation type="submission" date="2020-10" db="EMBL/GenBank/DDBJ databases">
        <authorList>
            <person name="Castelo-Branco R."/>
            <person name="Eusebio N."/>
            <person name="Adriana R."/>
            <person name="Vieira A."/>
            <person name="Brugerolle De Fraissinette N."/>
            <person name="Rezende De Castro R."/>
            <person name="Schneider M.P."/>
            <person name="Vasconcelos V."/>
            <person name="Leao P.N."/>
        </authorList>
    </citation>
    <scope>NUCLEOTIDE SEQUENCE</scope>
    <source>
        <strain evidence="4">LEGE 07157</strain>
    </source>
</reference>
<dbReference type="EMBL" id="JADEWZ010000085">
    <property type="protein sequence ID" value="MBE9119144.1"/>
    <property type="molecule type" value="Genomic_DNA"/>
</dbReference>
<dbReference type="InterPro" id="IPR001932">
    <property type="entry name" value="PPM-type_phosphatase-like_dom"/>
</dbReference>
<dbReference type="SMART" id="SM00331">
    <property type="entry name" value="PP2C_SIG"/>
    <property type="match status" value="1"/>
</dbReference>
<dbReference type="Gene3D" id="3.60.40.10">
    <property type="entry name" value="PPM-type phosphatase domain"/>
    <property type="match status" value="1"/>
</dbReference>
<evidence type="ECO:0000313" key="5">
    <source>
        <dbReference type="Proteomes" id="UP000654482"/>
    </source>
</evidence>
<evidence type="ECO:0000256" key="2">
    <source>
        <dbReference type="PROSITE-ProRule" id="PRU00169"/>
    </source>
</evidence>
<dbReference type="Pfam" id="PF07228">
    <property type="entry name" value="SpoIIE"/>
    <property type="match status" value="1"/>
</dbReference>
<dbReference type="RefSeq" id="WP_194032237.1">
    <property type="nucleotide sequence ID" value="NZ_JADEWZ010000085.1"/>
</dbReference>
<accession>A0A8J7E6G5</accession>
<organism evidence="4 5">
    <name type="scientific">Lusitaniella coriacea LEGE 07157</name>
    <dbReference type="NCBI Taxonomy" id="945747"/>
    <lineage>
        <taxon>Bacteria</taxon>
        <taxon>Bacillati</taxon>
        <taxon>Cyanobacteriota</taxon>
        <taxon>Cyanophyceae</taxon>
        <taxon>Spirulinales</taxon>
        <taxon>Lusitaniellaceae</taxon>
        <taxon>Lusitaniella</taxon>
    </lineage>
</organism>
<dbReference type="InterPro" id="IPR001789">
    <property type="entry name" value="Sig_transdc_resp-reg_receiver"/>
</dbReference>
<dbReference type="SUPFAM" id="SSF52172">
    <property type="entry name" value="CheY-like"/>
    <property type="match status" value="1"/>
</dbReference>
<sequence length="379" mass="42584">MAQILIIDDDPAIQLLLKRALVKKGYKVSVASDGEDGLAKARSLCPAMIICDWVMPRMNGIDVCRQVKATPELSTTFFILLTSMGSVDSRVQGLDAGADDFVCKPVEMFELEARVRSGLRQHQLSRDLQTQKQKLEAELAEAADYVRSILPEPLLAPPIAIDVRFIPSSQLGGDSFDYFWLDDCHLAMYLLDVSGHGLRAALPSLSVINLLRSKQLIQVNYHQPSDVLRGLNDAFQMTPRNDKYFTIWYGVYDCKQHQLVYASAGHPPAISISSSNSSDIKVEALKTSGFPVGMFPEAEYVDEVFPVNPHSLLYIFSDGIYEFHQSDGTIWGLDNFIEFLKNNDPMLNDPLDRLLERIKQVNLHDFFDDDLSIMQITFD</sequence>
<protein>
    <submittedName>
        <fullName evidence="4">SpoIIE family protein phosphatase</fullName>
    </submittedName>
</protein>
<dbReference type="Pfam" id="PF00072">
    <property type="entry name" value="Response_reg"/>
    <property type="match status" value="1"/>
</dbReference>
<evidence type="ECO:0000313" key="4">
    <source>
        <dbReference type="EMBL" id="MBE9119144.1"/>
    </source>
</evidence>
<dbReference type="InterPro" id="IPR052016">
    <property type="entry name" value="Bact_Sigma-Reg"/>
</dbReference>
<keyword evidence="1" id="KW-0378">Hydrolase</keyword>
<dbReference type="PANTHER" id="PTHR43156">
    <property type="entry name" value="STAGE II SPORULATION PROTEIN E-RELATED"/>
    <property type="match status" value="1"/>
</dbReference>
<dbReference type="GO" id="GO:0016791">
    <property type="term" value="F:phosphatase activity"/>
    <property type="evidence" value="ECO:0007669"/>
    <property type="project" value="TreeGrafter"/>
</dbReference>
<dbReference type="GO" id="GO:0000160">
    <property type="term" value="P:phosphorelay signal transduction system"/>
    <property type="evidence" value="ECO:0007669"/>
    <property type="project" value="InterPro"/>
</dbReference>
<keyword evidence="2" id="KW-0597">Phosphoprotein</keyword>
<dbReference type="Proteomes" id="UP000654482">
    <property type="component" value="Unassembled WGS sequence"/>
</dbReference>
<dbReference type="PANTHER" id="PTHR43156:SF2">
    <property type="entry name" value="STAGE II SPORULATION PROTEIN E"/>
    <property type="match status" value="1"/>
</dbReference>
<dbReference type="AlphaFoldDB" id="A0A8J7E6G5"/>
<proteinExistence type="predicted"/>
<gene>
    <name evidence="4" type="ORF">IQ249_25145</name>
</gene>
<dbReference type="Gene3D" id="3.40.50.2300">
    <property type="match status" value="1"/>
</dbReference>
<name>A0A8J7E6G5_9CYAN</name>
<dbReference type="CDD" id="cd17574">
    <property type="entry name" value="REC_OmpR"/>
    <property type="match status" value="1"/>
</dbReference>
<comment type="caution">
    <text evidence="4">The sequence shown here is derived from an EMBL/GenBank/DDBJ whole genome shotgun (WGS) entry which is preliminary data.</text>
</comment>
<evidence type="ECO:0000259" key="3">
    <source>
        <dbReference type="PROSITE" id="PS50110"/>
    </source>
</evidence>
<dbReference type="InterPro" id="IPR011006">
    <property type="entry name" value="CheY-like_superfamily"/>
</dbReference>
<feature type="modified residue" description="4-aspartylphosphate" evidence="2">
    <location>
        <position position="52"/>
    </location>
</feature>
<dbReference type="PROSITE" id="PS50110">
    <property type="entry name" value="RESPONSE_REGULATORY"/>
    <property type="match status" value="1"/>
</dbReference>
<keyword evidence="5" id="KW-1185">Reference proteome</keyword>
<evidence type="ECO:0000256" key="1">
    <source>
        <dbReference type="ARBA" id="ARBA00022801"/>
    </source>
</evidence>
<feature type="domain" description="Response regulatory" evidence="3">
    <location>
        <begin position="3"/>
        <end position="119"/>
    </location>
</feature>
<dbReference type="SMART" id="SM00448">
    <property type="entry name" value="REC"/>
    <property type="match status" value="1"/>
</dbReference>